<feature type="domain" description="Aminotransferase class V" evidence="1">
    <location>
        <begin position="24"/>
        <end position="107"/>
    </location>
</feature>
<proteinExistence type="predicted"/>
<evidence type="ECO:0000259" key="1">
    <source>
        <dbReference type="Pfam" id="PF00266"/>
    </source>
</evidence>
<dbReference type="GO" id="GO:0008265">
    <property type="term" value="F:molybdenum cofactor sulfurtransferase activity"/>
    <property type="evidence" value="ECO:0007669"/>
    <property type="project" value="TreeGrafter"/>
</dbReference>
<dbReference type="EMBL" id="JAFIMR010000014">
    <property type="protein sequence ID" value="KAI1870069.1"/>
    <property type="molecule type" value="Genomic_DNA"/>
</dbReference>
<dbReference type="Gene3D" id="3.40.640.10">
    <property type="entry name" value="Type I PLP-dependent aspartate aminotransferase-like (Major domain)"/>
    <property type="match status" value="1"/>
</dbReference>
<comment type="caution">
    <text evidence="2">The sequence shown here is derived from an EMBL/GenBank/DDBJ whole genome shotgun (WGS) entry which is preliminary data.</text>
</comment>
<accession>A0A9P9WM92</accession>
<dbReference type="InterPro" id="IPR015421">
    <property type="entry name" value="PyrdxlP-dep_Trfase_major"/>
</dbReference>
<dbReference type="InterPro" id="IPR015424">
    <property type="entry name" value="PyrdxlP-dep_Trfase"/>
</dbReference>
<dbReference type="InterPro" id="IPR000192">
    <property type="entry name" value="Aminotrans_V_dom"/>
</dbReference>
<dbReference type="AlphaFoldDB" id="A0A9P9WM92"/>
<dbReference type="GO" id="GO:0043545">
    <property type="term" value="P:molybdopterin cofactor metabolic process"/>
    <property type="evidence" value="ECO:0007669"/>
    <property type="project" value="TreeGrafter"/>
</dbReference>
<feature type="domain" description="Aminotransferase class V" evidence="1">
    <location>
        <begin position="232"/>
        <end position="411"/>
    </location>
</feature>
<evidence type="ECO:0000313" key="3">
    <source>
        <dbReference type="Proteomes" id="UP000829685"/>
    </source>
</evidence>
<evidence type="ECO:0000313" key="2">
    <source>
        <dbReference type="EMBL" id="KAI1870069.1"/>
    </source>
</evidence>
<dbReference type="PANTHER" id="PTHR14237">
    <property type="entry name" value="MOLYBDOPTERIN COFACTOR SULFURASE MOSC"/>
    <property type="match status" value="1"/>
</dbReference>
<name>A0A9P9WM92_9PEZI</name>
<sequence>MKDTYGDRVEDIRLKEYPHMKHGVYLDHSGATMYAKSAIEGFTHKMASNLYGNPHSENLPAKLSGTMVDEVRQDMLYFLGADPKHFDLVFVANATAAIKLVAESFRDLAEKSQSGRFWYGYHRDAHTSLVGVREYTHGRHHCFGSDTEVERWLQSPGTAGINHFGESDLALFAYPGQSNMCGRRLPLSWNGHVRHSEHLQNTYIQDTLFDAAALAMTSPMNKVFGNVDEAPDFTCLSLYKIFGFPDLGALVIRKESGHILTLRKYFGGGTVTMVGTMGGQSWHRSKGPQVHPYRLHDGLEDGTLPFHSILALGEALTVHRRLFKSMEFISIHTSRLTTRLYSGLARLQHVNGRAVCRIYCGSAQGVSDSAKQGPVIAFNVKTANGQYVPYTEVERLANNAGIFIRSGGRCTKSGSSIGD</sequence>
<gene>
    <name evidence="2" type="ORF">JX265_006239</name>
</gene>
<dbReference type="PANTHER" id="PTHR14237:SF80">
    <property type="entry name" value="MOLYBDENUM COFACTOR SULFURASE"/>
    <property type="match status" value="1"/>
</dbReference>
<dbReference type="Gene3D" id="3.90.1150.10">
    <property type="entry name" value="Aspartate Aminotransferase, domain 1"/>
    <property type="match status" value="1"/>
</dbReference>
<protein>
    <recommendedName>
        <fullName evidence="1">Aminotransferase class V domain-containing protein</fullName>
    </recommendedName>
</protein>
<organism evidence="2 3">
    <name type="scientific">Neoarthrinium moseri</name>
    <dbReference type="NCBI Taxonomy" id="1658444"/>
    <lineage>
        <taxon>Eukaryota</taxon>
        <taxon>Fungi</taxon>
        <taxon>Dikarya</taxon>
        <taxon>Ascomycota</taxon>
        <taxon>Pezizomycotina</taxon>
        <taxon>Sordariomycetes</taxon>
        <taxon>Xylariomycetidae</taxon>
        <taxon>Amphisphaeriales</taxon>
        <taxon>Apiosporaceae</taxon>
        <taxon>Neoarthrinium</taxon>
    </lineage>
</organism>
<keyword evidence="3" id="KW-1185">Reference proteome</keyword>
<dbReference type="Proteomes" id="UP000829685">
    <property type="component" value="Unassembled WGS sequence"/>
</dbReference>
<dbReference type="Pfam" id="PF00266">
    <property type="entry name" value="Aminotran_5"/>
    <property type="match status" value="2"/>
</dbReference>
<reference evidence="2" key="1">
    <citation type="submission" date="2021-03" db="EMBL/GenBank/DDBJ databases">
        <title>Revisited historic fungal species revealed as producer of novel bioactive compounds through whole genome sequencing and comparative genomics.</title>
        <authorList>
            <person name="Vignolle G.A."/>
            <person name="Hochenegger N."/>
            <person name="Mach R.L."/>
            <person name="Mach-Aigner A.R."/>
            <person name="Javad Rahimi M."/>
            <person name="Salim K.A."/>
            <person name="Chan C.M."/>
            <person name="Lim L.B.L."/>
            <person name="Cai F."/>
            <person name="Druzhinina I.S."/>
            <person name="U'Ren J.M."/>
            <person name="Derntl C."/>
        </authorList>
    </citation>
    <scope>NUCLEOTIDE SEQUENCE</scope>
    <source>
        <strain evidence="2">TUCIM 5799</strain>
    </source>
</reference>
<dbReference type="OrthoDB" id="10264306at2759"/>
<dbReference type="InterPro" id="IPR015422">
    <property type="entry name" value="PyrdxlP-dep_Trfase_small"/>
</dbReference>
<dbReference type="SUPFAM" id="SSF53383">
    <property type="entry name" value="PLP-dependent transferases"/>
    <property type="match status" value="1"/>
</dbReference>